<gene>
    <name evidence="1" type="ORF">PHLCEN_2v12007</name>
</gene>
<dbReference type="EMBL" id="MLYV02001212">
    <property type="protein sequence ID" value="PSR72120.1"/>
    <property type="molecule type" value="Genomic_DNA"/>
</dbReference>
<sequence>EYISMILVLLNGCMQVFSHERVQCGMPHSLPPAARSHAIAIYQRMPQLWAVLWALKDPWISQWPQYYHPLYESWHILQNAICTVATRSLVLQVEYRQPRLTFENSLLPQLMFTIWIHSSRWYVIMPAFKALAAAVGPDGQTRPLEWKRFLATAATGTNARQYVGQAFLRDLRTDQFVDDDLMVTFNTLFAINSGTSNETGQYRFMGHEFILAGFAASRRQVCSGQNRDPNDEGYAVMGFMHLLSDYLNGTWQVISRASVVFTEEDMYALVPLLAICLTPAAQKNRSVESRLLLNVIRQGFARNDPSQQRSNHSARLSRLKKRARRTWNSTLAGLRSLSRSHTLVHSKEALASWLRFGRTLGFISARGTVPDTVEDVEREPFNACAWKDCLCRDGFKQAHSMHVCKGCWRVRYCNKICQG</sequence>
<feature type="non-terminal residue" evidence="1">
    <location>
        <position position="419"/>
    </location>
</feature>
<evidence type="ECO:0008006" key="3">
    <source>
        <dbReference type="Google" id="ProtNLM"/>
    </source>
</evidence>
<evidence type="ECO:0000313" key="2">
    <source>
        <dbReference type="Proteomes" id="UP000186601"/>
    </source>
</evidence>
<proteinExistence type="predicted"/>
<evidence type="ECO:0000313" key="1">
    <source>
        <dbReference type="EMBL" id="PSR72120.1"/>
    </source>
</evidence>
<comment type="caution">
    <text evidence="1">The sequence shown here is derived from an EMBL/GenBank/DDBJ whole genome shotgun (WGS) entry which is preliminary data.</text>
</comment>
<feature type="non-terminal residue" evidence="1">
    <location>
        <position position="1"/>
    </location>
</feature>
<organism evidence="1 2">
    <name type="scientific">Hermanssonia centrifuga</name>
    <dbReference type="NCBI Taxonomy" id="98765"/>
    <lineage>
        <taxon>Eukaryota</taxon>
        <taxon>Fungi</taxon>
        <taxon>Dikarya</taxon>
        <taxon>Basidiomycota</taxon>
        <taxon>Agaricomycotina</taxon>
        <taxon>Agaricomycetes</taxon>
        <taxon>Polyporales</taxon>
        <taxon>Meruliaceae</taxon>
        <taxon>Hermanssonia</taxon>
    </lineage>
</organism>
<accession>A0A2R6NIE6</accession>
<name>A0A2R6NIE6_9APHY</name>
<dbReference type="OrthoDB" id="2804601at2759"/>
<dbReference type="AlphaFoldDB" id="A0A2R6NIE6"/>
<dbReference type="Proteomes" id="UP000186601">
    <property type="component" value="Unassembled WGS sequence"/>
</dbReference>
<keyword evidence="2" id="KW-1185">Reference proteome</keyword>
<protein>
    <recommendedName>
        <fullName evidence="3">MYND-type domain-containing protein</fullName>
    </recommendedName>
</protein>
<reference evidence="1 2" key="1">
    <citation type="submission" date="2018-02" db="EMBL/GenBank/DDBJ databases">
        <title>Genome sequence of the basidiomycete white-rot fungus Phlebia centrifuga.</title>
        <authorList>
            <person name="Granchi Z."/>
            <person name="Peng M."/>
            <person name="de Vries R.P."/>
            <person name="Hilden K."/>
            <person name="Makela M.R."/>
            <person name="Grigoriev I."/>
            <person name="Riley R."/>
        </authorList>
    </citation>
    <scope>NUCLEOTIDE SEQUENCE [LARGE SCALE GENOMIC DNA]</scope>
    <source>
        <strain evidence="1 2">FBCC195</strain>
    </source>
</reference>